<evidence type="ECO:0000256" key="7">
    <source>
        <dbReference type="ARBA" id="ARBA00023136"/>
    </source>
</evidence>
<comment type="subcellular location">
    <subcellularLocation>
        <location evidence="1">Cell membrane</location>
        <topology evidence="1">Multi-pass membrane protein</topology>
    </subcellularLocation>
</comment>
<evidence type="ECO:0000256" key="5">
    <source>
        <dbReference type="ARBA" id="ARBA00022692"/>
    </source>
</evidence>
<dbReference type="FunFam" id="1.20.1250.20:FF:000218">
    <property type="entry name" value="facilitated trehalose transporter Tret1"/>
    <property type="match status" value="1"/>
</dbReference>
<sequence>MENEVVEEKVSQQYEAVVYRNTDVENYQFKQLTVGDESKSNSTFMYFSAITANLLIFSCTSGLGWTSPVIPTLSSHNPKVNPLGRPVTPLEISWIASLLVLGAAFGPLVIAKLGDLLGRKKALICISIPHILSIITLAYASDVRVFYVTRFVSGFVMGSAFGLVPVYLAEIAEMRNRGTVGALMSIFITIGILYSFVIGPLVSVKTLTLCCVAPGIVFLVVFSLVIPESPVYLASKGDTQGASHVLMKLRGRTADQVQHELRLILKALEEEKQEMSSGGVTELFTDAGLRKSLVICLGLFMFQQFSGLNVLTAFLEQIFAASGSSMSKYVSTNVVMLTQFFSSILATAIVERFPKRSLLMLSTTGTFLSLWFLALYFYLKTNTTYNIDFLFWLPIASMISFFIMLGGLAALPWGLVSEIFPTKFRATAGCLASFACFFSSFLVTLGFPLVLQIFGMSHCFWFFSGCMLMCTVFVYCLVPETAGKTSAEIQEILRK</sequence>
<dbReference type="InterPro" id="IPR003663">
    <property type="entry name" value="Sugar/inositol_transpt"/>
</dbReference>
<dbReference type="GO" id="GO:0022857">
    <property type="term" value="F:transmembrane transporter activity"/>
    <property type="evidence" value="ECO:0007669"/>
    <property type="project" value="InterPro"/>
</dbReference>
<evidence type="ECO:0000256" key="3">
    <source>
        <dbReference type="ARBA" id="ARBA00022475"/>
    </source>
</evidence>
<keyword evidence="8" id="KW-0325">Glycoprotein</keyword>
<dbReference type="PANTHER" id="PTHR48021:SF47">
    <property type="entry name" value="GH17672P"/>
    <property type="match status" value="1"/>
</dbReference>
<name>A0A9P0DE42_PHACE</name>
<keyword evidence="7 9" id="KW-0472">Membrane</keyword>
<feature type="transmembrane region" description="Helical" evidence="9">
    <location>
        <begin position="334"/>
        <end position="351"/>
    </location>
</feature>
<reference evidence="11" key="1">
    <citation type="submission" date="2022-01" db="EMBL/GenBank/DDBJ databases">
        <authorList>
            <person name="King R."/>
        </authorList>
    </citation>
    <scope>NUCLEOTIDE SEQUENCE</scope>
</reference>
<feature type="transmembrane region" description="Helical" evidence="9">
    <location>
        <begin position="460"/>
        <end position="478"/>
    </location>
</feature>
<keyword evidence="2" id="KW-0813">Transport</keyword>
<feature type="transmembrane region" description="Helical" evidence="9">
    <location>
        <begin position="122"/>
        <end position="141"/>
    </location>
</feature>
<gene>
    <name evidence="11" type="ORF">PHAECO_LOCUS1672</name>
</gene>
<feature type="transmembrane region" description="Helical" evidence="9">
    <location>
        <begin position="147"/>
        <end position="168"/>
    </location>
</feature>
<keyword evidence="3" id="KW-1003">Cell membrane</keyword>
<evidence type="ECO:0000256" key="6">
    <source>
        <dbReference type="ARBA" id="ARBA00022989"/>
    </source>
</evidence>
<dbReference type="InterPro" id="IPR020846">
    <property type="entry name" value="MFS_dom"/>
</dbReference>
<keyword evidence="4" id="KW-0762">Sugar transport</keyword>
<protein>
    <recommendedName>
        <fullName evidence="10">Major facilitator superfamily (MFS) profile domain-containing protein</fullName>
    </recommendedName>
</protein>
<dbReference type="InterPro" id="IPR050549">
    <property type="entry name" value="MFS_Trehalose_Transporter"/>
</dbReference>
<feature type="transmembrane region" description="Helical" evidence="9">
    <location>
        <begin position="206"/>
        <end position="226"/>
    </location>
</feature>
<feature type="transmembrane region" description="Helical" evidence="9">
    <location>
        <begin position="180"/>
        <end position="200"/>
    </location>
</feature>
<evidence type="ECO:0000256" key="2">
    <source>
        <dbReference type="ARBA" id="ARBA00022448"/>
    </source>
</evidence>
<feature type="transmembrane region" description="Helical" evidence="9">
    <location>
        <begin position="293"/>
        <end position="314"/>
    </location>
</feature>
<dbReference type="GO" id="GO:0005886">
    <property type="term" value="C:plasma membrane"/>
    <property type="evidence" value="ECO:0007669"/>
    <property type="project" value="UniProtKB-SubCell"/>
</dbReference>
<keyword evidence="5 9" id="KW-0812">Transmembrane</keyword>
<reference evidence="11" key="2">
    <citation type="submission" date="2022-10" db="EMBL/GenBank/DDBJ databases">
        <authorList>
            <consortium name="ENA_rothamsted_submissions"/>
            <consortium name="culmorum"/>
            <person name="King R."/>
        </authorList>
    </citation>
    <scope>NUCLEOTIDE SEQUENCE</scope>
</reference>
<organism evidence="11 12">
    <name type="scientific">Phaedon cochleariae</name>
    <name type="common">Mustard beetle</name>
    <dbReference type="NCBI Taxonomy" id="80249"/>
    <lineage>
        <taxon>Eukaryota</taxon>
        <taxon>Metazoa</taxon>
        <taxon>Ecdysozoa</taxon>
        <taxon>Arthropoda</taxon>
        <taxon>Hexapoda</taxon>
        <taxon>Insecta</taxon>
        <taxon>Pterygota</taxon>
        <taxon>Neoptera</taxon>
        <taxon>Endopterygota</taxon>
        <taxon>Coleoptera</taxon>
        <taxon>Polyphaga</taxon>
        <taxon>Cucujiformia</taxon>
        <taxon>Chrysomeloidea</taxon>
        <taxon>Chrysomelidae</taxon>
        <taxon>Chrysomelinae</taxon>
        <taxon>Chrysomelini</taxon>
        <taxon>Phaedon</taxon>
    </lineage>
</organism>
<dbReference type="PRINTS" id="PR00171">
    <property type="entry name" value="SUGRTRNSPORT"/>
</dbReference>
<evidence type="ECO:0000256" key="9">
    <source>
        <dbReference type="SAM" id="Phobius"/>
    </source>
</evidence>
<dbReference type="PROSITE" id="PS50850">
    <property type="entry name" value="MFS"/>
    <property type="match status" value="1"/>
</dbReference>
<keyword evidence="6 9" id="KW-1133">Transmembrane helix</keyword>
<dbReference type="InterPro" id="IPR036259">
    <property type="entry name" value="MFS_trans_sf"/>
</dbReference>
<feature type="transmembrane region" description="Helical" evidence="9">
    <location>
        <begin position="428"/>
        <end position="454"/>
    </location>
</feature>
<evidence type="ECO:0000256" key="8">
    <source>
        <dbReference type="ARBA" id="ARBA00023180"/>
    </source>
</evidence>
<proteinExistence type="predicted"/>
<feature type="transmembrane region" description="Helical" evidence="9">
    <location>
        <begin position="92"/>
        <end position="110"/>
    </location>
</feature>
<feature type="domain" description="Major facilitator superfamily (MFS) profile" evidence="10">
    <location>
        <begin position="46"/>
        <end position="482"/>
    </location>
</feature>
<feature type="transmembrane region" description="Helical" evidence="9">
    <location>
        <begin position="44"/>
        <end position="65"/>
    </location>
</feature>
<accession>A0A9P0DE42</accession>
<dbReference type="SUPFAM" id="SSF103473">
    <property type="entry name" value="MFS general substrate transporter"/>
    <property type="match status" value="1"/>
</dbReference>
<dbReference type="Gene3D" id="1.20.1250.20">
    <property type="entry name" value="MFS general substrate transporter like domains"/>
    <property type="match status" value="1"/>
</dbReference>
<evidence type="ECO:0000313" key="11">
    <source>
        <dbReference type="EMBL" id="CAH1117370.1"/>
    </source>
</evidence>
<feature type="transmembrane region" description="Helical" evidence="9">
    <location>
        <begin position="391"/>
        <end position="416"/>
    </location>
</feature>
<evidence type="ECO:0000256" key="4">
    <source>
        <dbReference type="ARBA" id="ARBA00022597"/>
    </source>
</evidence>
<feature type="transmembrane region" description="Helical" evidence="9">
    <location>
        <begin position="358"/>
        <end position="379"/>
    </location>
</feature>
<dbReference type="EMBL" id="OU896716">
    <property type="protein sequence ID" value="CAH1117370.1"/>
    <property type="molecule type" value="Genomic_DNA"/>
</dbReference>
<dbReference type="Proteomes" id="UP001153737">
    <property type="component" value="Chromosome 10"/>
</dbReference>
<dbReference type="PANTHER" id="PTHR48021">
    <property type="match status" value="1"/>
</dbReference>
<keyword evidence="12" id="KW-1185">Reference proteome</keyword>
<evidence type="ECO:0000313" key="12">
    <source>
        <dbReference type="Proteomes" id="UP001153737"/>
    </source>
</evidence>
<dbReference type="Pfam" id="PF00083">
    <property type="entry name" value="Sugar_tr"/>
    <property type="match status" value="1"/>
</dbReference>
<evidence type="ECO:0000259" key="10">
    <source>
        <dbReference type="PROSITE" id="PS50850"/>
    </source>
</evidence>
<dbReference type="AlphaFoldDB" id="A0A9P0DE42"/>
<evidence type="ECO:0000256" key="1">
    <source>
        <dbReference type="ARBA" id="ARBA00004651"/>
    </source>
</evidence>
<dbReference type="InterPro" id="IPR005828">
    <property type="entry name" value="MFS_sugar_transport-like"/>
</dbReference>
<dbReference type="OrthoDB" id="6696619at2759"/>